<dbReference type="EMBL" id="CP014136">
    <property type="protein sequence ID" value="ATA19689.1"/>
    <property type="molecule type" value="Genomic_DNA"/>
</dbReference>
<dbReference type="AlphaFoldDB" id="A0A250B0G8"/>
<keyword evidence="2" id="KW-0812">Transmembrane</keyword>
<dbReference type="KEGG" id="gqu:AWC35_10305"/>
<feature type="transmembrane region" description="Helical" evidence="2">
    <location>
        <begin position="6"/>
        <end position="27"/>
    </location>
</feature>
<evidence type="ECO:0000313" key="4">
    <source>
        <dbReference type="Proteomes" id="UP000217182"/>
    </source>
</evidence>
<gene>
    <name evidence="3" type="ORF">AWC35_10305</name>
</gene>
<keyword evidence="4" id="KW-1185">Reference proteome</keyword>
<name>A0A250B0G8_9GAMM</name>
<protein>
    <submittedName>
        <fullName evidence="3">Uncharacterized protein</fullName>
    </submittedName>
</protein>
<dbReference type="Proteomes" id="UP000217182">
    <property type="component" value="Chromosome"/>
</dbReference>
<accession>A0A250B0G8</accession>
<feature type="compositionally biased region" description="Basic residues" evidence="1">
    <location>
        <begin position="37"/>
        <end position="47"/>
    </location>
</feature>
<sequence>MLFFNWDSFVIGFALFIYFPPQIIQVIEKRNAVSAKRLRPNKTTRQQKYRDGGLSPSNG</sequence>
<proteinExistence type="predicted"/>
<reference evidence="3 4" key="1">
    <citation type="submission" date="2016-01" db="EMBL/GenBank/DDBJ databases">
        <authorList>
            <person name="Oliw E.H."/>
        </authorList>
    </citation>
    <scope>NUCLEOTIDE SEQUENCE [LARGE SCALE GENOMIC DNA]</scope>
    <source>
        <strain evidence="3 4">FRB97</strain>
    </source>
</reference>
<keyword evidence="2" id="KW-0472">Membrane</keyword>
<organism evidence="3 4">
    <name type="scientific">Gibbsiella quercinecans</name>
    <dbReference type="NCBI Taxonomy" id="929813"/>
    <lineage>
        <taxon>Bacteria</taxon>
        <taxon>Pseudomonadati</taxon>
        <taxon>Pseudomonadota</taxon>
        <taxon>Gammaproteobacteria</taxon>
        <taxon>Enterobacterales</taxon>
        <taxon>Yersiniaceae</taxon>
        <taxon>Gibbsiella</taxon>
    </lineage>
</organism>
<evidence type="ECO:0000313" key="3">
    <source>
        <dbReference type="EMBL" id="ATA19689.1"/>
    </source>
</evidence>
<evidence type="ECO:0000256" key="2">
    <source>
        <dbReference type="SAM" id="Phobius"/>
    </source>
</evidence>
<feature type="region of interest" description="Disordered" evidence="1">
    <location>
        <begin position="37"/>
        <end position="59"/>
    </location>
</feature>
<evidence type="ECO:0000256" key="1">
    <source>
        <dbReference type="SAM" id="MobiDB-lite"/>
    </source>
</evidence>
<keyword evidence="2" id="KW-1133">Transmembrane helix</keyword>